<comment type="caution">
    <text evidence="1">The sequence shown here is derived from an EMBL/GenBank/DDBJ whole genome shotgun (WGS) entry which is preliminary data.</text>
</comment>
<dbReference type="Pfam" id="PF13927">
    <property type="entry name" value="Ig_3"/>
    <property type="match status" value="3"/>
</dbReference>
<keyword evidence="1" id="KW-0675">Receptor</keyword>
<evidence type="ECO:0000313" key="1">
    <source>
        <dbReference type="EMBL" id="CAB4017814.1"/>
    </source>
</evidence>
<dbReference type="SMART" id="SM00408">
    <property type="entry name" value="IGc2"/>
    <property type="match status" value="5"/>
</dbReference>
<dbReference type="Pfam" id="PF13895">
    <property type="entry name" value="Ig_2"/>
    <property type="match status" value="2"/>
</dbReference>
<dbReference type="PANTHER" id="PTHR46013:SF7">
    <property type="entry name" value="IG-LIKE DOMAIN-CONTAINING PROTEIN"/>
    <property type="match status" value="1"/>
</dbReference>
<dbReference type="InterPro" id="IPR013783">
    <property type="entry name" value="Ig-like_fold"/>
</dbReference>
<dbReference type="InterPro" id="IPR003598">
    <property type="entry name" value="Ig_sub2"/>
</dbReference>
<dbReference type="EMBL" id="CACRXK020009716">
    <property type="protein sequence ID" value="CAB4017814.1"/>
    <property type="molecule type" value="Genomic_DNA"/>
</dbReference>
<dbReference type="InterPro" id="IPR007110">
    <property type="entry name" value="Ig-like_dom"/>
</dbReference>
<dbReference type="SMART" id="SM00409">
    <property type="entry name" value="IG"/>
    <property type="match status" value="5"/>
</dbReference>
<dbReference type="InterPro" id="IPR003599">
    <property type="entry name" value="Ig_sub"/>
</dbReference>
<organism evidence="1 2">
    <name type="scientific">Paramuricea clavata</name>
    <name type="common">Red gorgonian</name>
    <name type="synonym">Violescent sea-whip</name>
    <dbReference type="NCBI Taxonomy" id="317549"/>
    <lineage>
        <taxon>Eukaryota</taxon>
        <taxon>Metazoa</taxon>
        <taxon>Cnidaria</taxon>
        <taxon>Anthozoa</taxon>
        <taxon>Octocorallia</taxon>
        <taxon>Malacalcyonacea</taxon>
        <taxon>Plexauridae</taxon>
        <taxon>Paramuricea</taxon>
    </lineage>
</organism>
<feature type="non-terminal residue" evidence="1">
    <location>
        <position position="1"/>
    </location>
</feature>
<name>A0A7D9J0I3_PARCT</name>
<dbReference type="AlphaFoldDB" id="A0A7D9J0I3"/>
<gene>
    <name evidence="1" type="ORF">PACLA_8A075461</name>
</gene>
<dbReference type="Proteomes" id="UP001152795">
    <property type="component" value="Unassembled WGS sequence"/>
</dbReference>
<dbReference type="CDD" id="cd00096">
    <property type="entry name" value="Ig"/>
    <property type="match status" value="1"/>
</dbReference>
<dbReference type="OrthoDB" id="5990129at2759"/>
<dbReference type="SUPFAM" id="SSF48726">
    <property type="entry name" value="Immunoglobulin"/>
    <property type="match status" value="5"/>
</dbReference>
<dbReference type="Gene3D" id="2.60.40.10">
    <property type="entry name" value="Immunoglobulins"/>
    <property type="match status" value="5"/>
</dbReference>
<keyword evidence="2" id="KW-1185">Reference proteome</keyword>
<dbReference type="PANTHER" id="PTHR46013">
    <property type="entry name" value="VASCULAR CELL ADHESION MOLECULE 1"/>
    <property type="match status" value="1"/>
</dbReference>
<reference evidence="1" key="1">
    <citation type="submission" date="2020-04" db="EMBL/GenBank/DDBJ databases">
        <authorList>
            <person name="Alioto T."/>
            <person name="Alioto T."/>
            <person name="Gomez Garrido J."/>
        </authorList>
    </citation>
    <scope>NUCLEOTIDE SEQUENCE</scope>
    <source>
        <strain evidence="1">A484AB</strain>
    </source>
</reference>
<dbReference type="PROSITE" id="PS50835">
    <property type="entry name" value="IG_LIKE"/>
    <property type="match status" value="4"/>
</dbReference>
<dbReference type="InterPro" id="IPR036179">
    <property type="entry name" value="Ig-like_dom_sf"/>
</dbReference>
<proteinExistence type="predicted"/>
<protein>
    <submittedName>
        <fullName evidence="1">B-cell receptor CD22-like</fullName>
    </submittedName>
</protein>
<sequence>KPNVTFSCSNPYTINEGDNSTCVCRGEDGNPPANVTWYDKNGVQIGVTGKEGQTLPLSNVSATDRGSYTCRAQSHTLADYKSIEVEIRLNYHVVSSTGRSFMNGKALSKELRSLIIDEIISKEGNTLNDQFNGSYSAIARSVDVSHVAVAKVWPQFCIKPDNTNITFTPEIAVVNGSVTITCNSEGLPEPSYSIIHNGTEVSTNKTYTIDDVQYRHAGIYTCIAMNKRGKDSASANLTVIEKPNVTINCPSPITVNESDAFTCVCRGGGGNPPAILTWYKDGEQTGNASYGENSLTRTSVTKDDIGTYKCVARRYNLTDEKTIEVKARLNFKPNNTKITFTPEEVKVGTSVNITCYSEGRPEPRYNITHNRIVLSTGKTHTISKANLSDAGTYECIAWNKLGNDSASAYLTVEVKPENTKITITQEGVLDSPVTITCSSEGRPEPSYNITHNGTRLRAGRMYTIPKVKWSNAGTYKCIAKNKLGRDSAFAYLTFEGNTYDNTDNGTTVVVWHIVVTLVSGFILGILFSYIASCSRRRWFNNRKPERNSEPKTTEVDTTYQELDLSKMNTEDNYQSLSVNAASNDVANDDDSTYTQLSKTRDVEDNYQSLT</sequence>
<accession>A0A7D9J0I3</accession>
<evidence type="ECO:0000313" key="2">
    <source>
        <dbReference type="Proteomes" id="UP001152795"/>
    </source>
</evidence>